<organism evidence="6">
    <name type="scientific">marine sediment metagenome</name>
    <dbReference type="NCBI Taxonomy" id="412755"/>
    <lineage>
        <taxon>unclassified sequences</taxon>
        <taxon>metagenomes</taxon>
        <taxon>ecological metagenomes</taxon>
    </lineage>
</organism>
<dbReference type="SMART" id="SM00475">
    <property type="entry name" value="53EXOc"/>
    <property type="match status" value="1"/>
</dbReference>
<keyword evidence="3" id="KW-0269">Exonuclease</keyword>
<dbReference type="Pfam" id="PF01367">
    <property type="entry name" value="5_3_exonuc"/>
    <property type="match status" value="1"/>
</dbReference>
<protein>
    <recommendedName>
        <fullName evidence="5">5'-3' exonuclease domain-containing protein</fullName>
    </recommendedName>
</protein>
<dbReference type="SUPFAM" id="SSF88723">
    <property type="entry name" value="PIN domain-like"/>
    <property type="match status" value="1"/>
</dbReference>
<gene>
    <name evidence="6" type="ORF">S01H4_00283</name>
</gene>
<dbReference type="Pfam" id="PF01612">
    <property type="entry name" value="DNA_pol_A_exo1"/>
    <property type="match status" value="1"/>
</dbReference>
<evidence type="ECO:0000259" key="5">
    <source>
        <dbReference type="SMART" id="SM00475"/>
    </source>
</evidence>
<dbReference type="InterPro" id="IPR020045">
    <property type="entry name" value="DNA_polI_H3TH"/>
</dbReference>
<dbReference type="InterPro" id="IPR012337">
    <property type="entry name" value="RNaseH-like_sf"/>
</dbReference>
<dbReference type="FunFam" id="3.40.50.1010:FF:000001">
    <property type="entry name" value="DNA polymerase I"/>
    <property type="match status" value="1"/>
</dbReference>
<dbReference type="InterPro" id="IPR036279">
    <property type="entry name" value="5-3_exonuclease_C_sf"/>
</dbReference>
<dbReference type="InterPro" id="IPR020046">
    <property type="entry name" value="5-3_exonucl_a-hlix_arch_N"/>
</dbReference>
<dbReference type="FunFam" id="1.10.150.20:FF:000003">
    <property type="entry name" value="DNA polymerase I"/>
    <property type="match status" value="1"/>
</dbReference>
<dbReference type="InterPro" id="IPR008918">
    <property type="entry name" value="HhH2"/>
</dbReference>
<evidence type="ECO:0000256" key="4">
    <source>
        <dbReference type="ARBA" id="ARBA00023125"/>
    </source>
</evidence>
<evidence type="ECO:0000313" key="6">
    <source>
        <dbReference type="EMBL" id="GAG62050.1"/>
    </source>
</evidence>
<dbReference type="InterPro" id="IPR002421">
    <property type="entry name" value="5-3_exonuclease"/>
</dbReference>
<dbReference type="SMART" id="SM00279">
    <property type="entry name" value="HhH2"/>
    <property type="match status" value="1"/>
</dbReference>
<dbReference type="GO" id="GO:0008409">
    <property type="term" value="F:5'-3' exonuclease activity"/>
    <property type="evidence" value="ECO:0007669"/>
    <property type="project" value="InterPro"/>
</dbReference>
<dbReference type="AlphaFoldDB" id="X0YZM9"/>
<dbReference type="PANTHER" id="PTHR42646:SF2">
    <property type="entry name" value="5'-3' EXONUCLEASE FAMILY PROTEIN"/>
    <property type="match status" value="1"/>
</dbReference>
<dbReference type="CDD" id="cd09898">
    <property type="entry name" value="H3TH_53EXO"/>
    <property type="match status" value="1"/>
</dbReference>
<dbReference type="EMBL" id="BART01000033">
    <property type="protein sequence ID" value="GAG62050.1"/>
    <property type="molecule type" value="Genomic_DNA"/>
</dbReference>
<dbReference type="InterPro" id="IPR038969">
    <property type="entry name" value="FEN"/>
</dbReference>
<dbReference type="SUPFAM" id="SSF47807">
    <property type="entry name" value="5' to 3' exonuclease, C-terminal subdomain"/>
    <property type="match status" value="1"/>
</dbReference>
<keyword evidence="4" id="KW-0238">DNA-binding</keyword>
<dbReference type="Gene3D" id="3.40.50.1010">
    <property type="entry name" value="5'-nuclease"/>
    <property type="match status" value="1"/>
</dbReference>
<dbReference type="Gene3D" id="1.10.150.20">
    <property type="entry name" value="5' to 3' exonuclease, C-terminal subdomain"/>
    <property type="match status" value="1"/>
</dbReference>
<evidence type="ECO:0000256" key="3">
    <source>
        <dbReference type="ARBA" id="ARBA00022839"/>
    </source>
</evidence>
<proteinExistence type="predicted"/>
<name>X0YZM9_9ZZZZ</name>
<dbReference type="GO" id="GO:0017108">
    <property type="term" value="F:5'-flap endonuclease activity"/>
    <property type="evidence" value="ECO:0007669"/>
    <property type="project" value="InterPro"/>
</dbReference>
<evidence type="ECO:0000256" key="1">
    <source>
        <dbReference type="ARBA" id="ARBA00022722"/>
    </source>
</evidence>
<dbReference type="GO" id="GO:0033567">
    <property type="term" value="P:DNA replication, Okazaki fragment processing"/>
    <property type="evidence" value="ECO:0007669"/>
    <property type="project" value="InterPro"/>
</dbReference>
<dbReference type="CDD" id="cd09859">
    <property type="entry name" value="PIN_53EXO"/>
    <property type="match status" value="1"/>
</dbReference>
<comment type="caution">
    <text evidence="6">The sequence shown here is derived from an EMBL/GenBank/DDBJ whole genome shotgun (WGS) entry which is preliminary data.</text>
</comment>
<dbReference type="GO" id="GO:0003677">
    <property type="term" value="F:DNA binding"/>
    <property type="evidence" value="ECO:0007669"/>
    <property type="project" value="UniProtKB-KW"/>
</dbReference>
<keyword evidence="1" id="KW-0540">Nuclease</keyword>
<dbReference type="GO" id="GO:0008408">
    <property type="term" value="F:3'-5' exonuclease activity"/>
    <property type="evidence" value="ECO:0007669"/>
    <property type="project" value="InterPro"/>
</dbReference>
<accession>X0YZM9</accession>
<dbReference type="InterPro" id="IPR036397">
    <property type="entry name" value="RNaseH_sf"/>
</dbReference>
<feature type="domain" description="5'-3' exonuclease" evidence="5">
    <location>
        <begin position="5"/>
        <end position="265"/>
    </location>
</feature>
<dbReference type="Gene3D" id="3.30.420.10">
    <property type="entry name" value="Ribonuclease H-like superfamily/Ribonuclease H"/>
    <property type="match status" value="1"/>
</dbReference>
<evidence type="ECO:0000256" key="2">
    <source>
        <dbReference type="ARBA" id="ARBA00022801"/>
    </source>
</evidence>
<reference evidence="6" key="1">
    <citation type="journal article" date="2014" name="Front. Microbiol.">
        <title>High frequency of phylogenetically diverse reductive dehalogenase-homologous genes in deep subseafloor sedimentary metagenomes.</title>
        <authorList>
            <person name="Kawai M."/>
            <person name="Futagami T."/>
            <person name="Toyoda A."/>
            <person name="Takaki Y."/>
            <person name="Nishi S."/>
            <person name="Hori S."/>
            <person name="Arai W."/>
            <person name="Tsubouchi T."/>
            <person name="Morono Y."/>
            <person name="Uchiyama I."/>
            <person name="Ito T."/>
            <person name="Fujiyama A."/>
            <person name="Inagaki F."/>
            <person name="Takami H."/>
        </authorList>
    </citation>
    <scope>NUCLEOTIDE SEQUENCE</scope>
    <source>
        <strain evidence="6">Expedition CK06-06</strain>
    </source>
</reference>
<keyword evidence="2" id="KW-0378">Hydrolase</keyword>
<dbReference type="SUPFAM" id="SSF53098">
    <property type="entry name" value="Ribonuclease H-like"/>
    <property type="match status" value="1"/>
</dbReference>
<dbReference type="InterPro" id="IPR002562">
    <property type="entry name" value="3'-5'_exonuclease_dom"/>
</dbReference>
<sequence length="451" mass="51979">MKKKDKFIIIDGNSLAYRAFFALPDSIMTISGIITNSVYGFTNMLLKIINDNKPTMLAVAFDSKKPTFRHKIFKDYKSDREKMPEDLASQFNLIYRVLDVFNIPKYQVEGYEADDLLGTLATQAKDKGIEVLIVTGDKDALQLVSENVKVIFTVKGISDVNIYGPEEVIDKYGIGPNYIADYFGLIGDKIDNIPGISGIGKKSAAKLINEFGFLEQILDRVDEIPAEKIKEKLKQDSEMAILSKNLATIDCNSPIRIDIEKCKLKKFDEKKVYELFEYLEFRKLWEKIKKMNLMEKSLKDENKFQSRTKLIVEEGELINLIEKIKNLKEISIQFLGSNNDCTGIAISIKPDVSFYIHIDSKEKEDRFFNLLKPILINKNIKKIMHNAKYQLKILFKKGIRLQGLIFDSYIASYLLNPHFREHKLSEIIQKYFGYIAFFNIYSNRAITIYCC</sequence>
<dbReference type="InterPro" id="IPR029060">
    <property type="entry name" value="PIN-like_dom_sf"/>
</dbReference>
<dbReference type="Pfam" id="PF02739">
    <property type="entry name" value="5_3_exonuc_N"/>
    <property type="match status" value="1"/>
</dbReference>
<dbReference type="PANTHER" id="PTHR42646">
    <property type="entry name" value="FLAP ENDONUCLEASE XNI"/>
    <property type="match status" value="1"/>
</dbReference>